<organism evidence="2 3">
    <name type="scientific">Protopolystoma xenopodis</name>
    <dbReference type="NCBI Taxonomy" id="117903"/>
    <lineage>
        <taxon>Eukaryota</taxon>
        <taxon>Metazoa</taxon>
        <taxon>Spiralia</taxon>
        <taxon>Lophotrochozoa</taxon>
        <taxon>Platyhelminthes</taxon>
        <taxon>Monogenea</taxon>
        <taxon>Polyopisthocotylea</taxon>
        <taxon>Polystomatidea</taxon>
        <taxon>Polystomatidae</taxon>
        <taxon>Protopolystoma</taxon>
    </lineage>
</organism>
<feature type="compositionally biased region" description="Acidic residues" evidence="1">
    <location>
        <begin position="201"/>
        <end position="213"/>
    </location>
</feature>
<keyword evidence="3" id="KW-1185">Reference proteome</keyword>
<name>A0A3S5BTR2_9PLAT</name>
<dbReference type="Proteomes" id="UP000784294">
    <property type="component" value="Unassembled WGS sequence"/>
</dbReference>
<dbReference type="AlphaFoldDB" id="A0A3S5BTR2"/>
<dbReference type="EMBL" id="CAAALY010261480">
    <property type="protein sequence ID" value="VEL39511.1"/>
    <property type="molecule type" value="Genomic_DNA"/>
</dbReference>
<gene>
    <name evidence="2" type="ORF">PXEA_LOCUS32951</name>
</gene>
<evidence type="ECO:0000256" key="1">
    <source>
        <dbReference type="SAM" id="MobiDB-lite"/>
    </source>
</evidence>
<evidence type="ECO:0000313" key="2">
    <source>
        <dbReference type="EMBL" id="VEL39511.1"/>
    </source>
</evidence>
<protein>
    <submittedName>
        <fullName evidence="2">Uncharacterized protein</fullName>
    </submittedName>
</protein>
<proteinExistence type="predicted"/>
<feature type="region of interest" description="Disordered" evidence="1">
    <location>
        <begin position="230"/>
        <end position="249"/>
    </location>
</feature>
<feature type="compositionally biased region" description="Basic and acidic residues" evidence="1">
    <location>
        <begin position="176"/>
        <end position="193"/>
    </location>
</feature>
<feature type="region of interest" description="Disordered" evidence="1">
    <location>
        <begin position="176"/>
        <end position="213"/>
    </location>
</feature>
<evidence type="ECO:0000313" key="3">
    <source>
        <dbReference type="Proteomes" id="UP000784294"/>
    </source>
</evidence>
<reference evidence="2" key="1">
    <citation type="submission" date="2018-11" db="EMBL/GenBank/DDBJ databases">
        <authorList>
            <consortium name="Pathogen Informatics"/>
        </authorList>
    </citation>
    <scope>NUCLEOTIDE SEQUENCE</scope>
</reference>
<sequence length="249" mass="26804">MRLYKRIKWPNSETSNCANCFEVAALPTRINNLSTKTDAEALSRSSSSLFSSSVCKSSVVCSSGIGGSGPHDLLYDRTRYAVAPLTTQLASSGLASVGSSHVATMSETLDTVFPLDADQQIKSLCSVYGPGACSNDNVISGCSHSPVGFFHSNQDSNFFGLRDGRVKITRKEFNDNHRKDDTQLDAAEGKNSDFESTPFAELEEEQEDAEEYGEEVSIAILSATPHLVKETTESDGLLNNRGISLSDLG</sequence>
<accession>A0A3S5BTR2</accession>
<comment type="caution">
    <text evidence="2">The sequence shown here is derived from an EMBL/GenBank/DDBJ whole genome shotgun (WGS) entry which is preliminary data.</text>
</comment>